<evidence type="ECO:0000313" key="4">
    <source>
        <dbReference type="Proteomes" id="UP001500220"/>
    </source>
</evidence>
<sequence length="145" mass="15811">MLTPPLHVVTAVCAALQSRGAVVALGGSGLLAGLGLVDRVRDWDLTTDADADLVREALGEGQWPFRAAEVRDGGHRIGERFVIETDHEVEVWVGFAAVVDGRVVRFPTRVTGHWRGLPLGDPDVWARVYRAIGRPERAELLKNRG</sequence>
<reference evidence="2" key="3">
    <citation type="submission" date="2020-09" db="EMBL/GenBank/DDBJ databases">
        <authorList>
            <person name="Sun Q."/>
            <person name="Zhou Y."/>
        </authorList>
    </citation>
    <scope>NUCLEOTIDE SEQUENCE</scope>
    <source>
        <strain evidence="2">CGMCC 4.7206</strain>
    </source>
</reference>
<dbReference type="RefSeq" id="WP_188987432.1">
    <property type="nucleotide sequence ID" value="NZ_BAAAHC010000019.1"/>
</dbReference>
<reference evidence="2 3" key="1">
    <citation type="journal article" date="2014" name="Int. J. Syst. Evol. Microbiol.">
        <title>Complete genome sequence of Corynebacterium casei LMG S-19264T (=DSM 44701T), isolated from a smear-ripened cheese.</title>
        <authorList>
            <consortium name="US DOE Joint Genome Institute (JGI-PGF)"/>
            <person name="Walter F."/>
            <person name="Albersmeier A."/>
            <person name="Kalinowski J."/>
            <person name="Ruckert C."/>
        </authorList>
    </citation>
    <scope>NUCLEOTIDE SEQUENCE [LARGE SCALE GENOMIC DNA]</scope>
    <source>
        <strain evidence="2 3">CGMCC 4.7206</strain>
    </source>
</reference>
<proteinExistence type="predicted"/>
<dbReference type="Proteomes" id="UP001500220">
    <property type="component" value="Unassembled WGS sequence"/>
</dbReference>
<reference evidence="1" key="4">
    <citation type="submission" date="2023-12" db="EMBL/GenBank/DDBJ databases">
        <authorList>
            <person name="Sun Q."/>
            <person name="Inoue M."/>
        </authorList>
    </citation>
    <scope>NUCLEOTIDE SEQUENCE</scope>
    <source>
        <strain evidence="1">JCM 10664</strain>
    </source>
</reference>
<comment type="caution">
    <text evidence="2">The sequence shown here is derived from an EMBL/GenBank/DDBJ whole genome shotgun (WGS) entry which is preliminary data.</text>
</comment>
<reference evidence="1 4" key="2">
    <citation type="journal article" date="2019" name="Int. J. Syst. Evol. Microbiol.">
        <title>The Global Catalogue of Microorganisms (GCM) 10K type strain sequencing project: providing services to taxonomists for standard genome sequencing and annotation.</title>
        <authorList>
            <consortium name="The Broad Institute Genomics Platform"/>
            <consortium name="The Broad Institute Genome Sequencing Center for Infectious Disease"/>
            <person name="Wu L."/>
            <person name="Ma J."/>
        </authorList>
    </citation>
    <scope>NUCLEOTIDE SEQUENCE [LARGE SCALE GENOMIC DNA]</scope>
    <source>
        <strain evidence="1 4">JCM 10664</strain>
    </source>
</reference>
<dbReference type="AlphaFoldDB" id="A0A917JTX1"/>
<gene>
    <name evidence="1" type="ORF">GCM10009545_43450</name>
    <name evidence="2" type="ORF">GCM10011581_24280</name>
</gene>
<evidence type="ECO:0000313" key="3">
    <source>
        <dbReference type="Proteomes" id="UP000597989"/>
    </source>
</evidence>
<dbReference type="Proteomes" id="UP000597989">
    <property type="component" value="Unassembled WGS sequence"/>
</dbReference>
<keyword evidence="4" id="KW-1185">Reference proteome</keyword>
<dbReference type="EMBL" id="BMMT01000007">
    <property type="protein sequence ID" value="GGI86322.1"/>
    <property type="molecule type" value="Genomic_DNA"/>
</dbReference>
<evidence type="ECO:0000313" key="2">
    <source>
        <dbReference type="EMBL" id="GGI86322.1"/>
    </source>
</evidence>
<dbReference type="SUPFAM" id="SSF81301">
    <property type="entry name" value="Nucleotidyltransferase"/>
    <property type="match status" value="1"/>
</dbReference>
<protein>
    <submittedName>
        <fullName evidence="2">Uncharacterized protein</fullName>
    </submittedName>
</protein>
<organism evidence="2 3">
    <name type="scientific">Saccharopolyspora thermophila</name>
    <dbReference type="NCBI Taxonomy" id="89367"/>
    <lineage>
        <taxon>Bacteria</taxon>
        <taxon>Bacillati</taxon>
        <taxon>Actinomycetota</taxon>
        <taxon>Actinomycetes</taxon>
        <taxon>Pseudonocardiales</taxon>
        <taxon>Pseudonocardiaceae</taxon>
        <taxon>Saccharopolyspora</taxon>
    </lineage>
</organism>
<dbReference type="Gene3D" id="3.30.460.40">
    <property type="match status" value="1"/>
</dbReference>
<dbReference type="EMBL" id="BAAAHC010000019">
    <property type="protein sequence ID" value="GAA0536081.1"/>
    <property type="molecule type" value="Genomic_DNA"/>
</dbReference>
<evidence type="ECO:0000313" key="1">
    <source>
        <dbReference type="EMBL" id="GAA0536081.1"/>
    </source>
</evidence>
<name>A0A917JTX1_9PSEU</name>
<accession>A0A917JTX1</accession>
<dbReference type="InterPro" id="IPR043519">
    <property type="entry name" value="NT_sf"/>
</dbReference>